<evidence type="ECO:0000313" key="3">
    <source>
        <dbReference type="Proteomes" id="UP000054928"/>
    </source>
</evidence>
<dbReference type="RefSeq" id="XP_024582076.1">
    <property type="nucleotide sequence ID" value="XM_024716482.1"/>
</dbReference>
<feature type="compositionally biased region" description="Acidic residues" evidence="1">
    <location>
        <begin position="382"/>
        <end position="394"/>
    </location>
</feature>
<protein>
    <submittedName>
        <fullName evidence="2">Uncharacterized protein</fullName>
    </submittedName>
</protein>
<feature type="compositionally biased region" description="Low complexity" evidence="1">
    <location>
        <begin position="395"/>
        <end position="412"/>
    </location>
</feature>
<feature type="compositionally biased region" description="Acidic residues" evidence="1">
    <location>
        <begin position="441"/>
        <end position="464"/>
    </location>
</feature>
<dbReference type="AlphaFoldDB" id="A0A0N7L702"/>
<name>A0A0N7L702_PLAHL</name>
<accession>A0A0N7L702</accession>
<feature type="region of interest" description="Disordered" evidence="1">
    <location>
        <begin position="327"/>
        <end position="509"/>
    </location>
</feature>
<reference evidence="3" key="1">
    <citation type="submission" date="2014-09" db="EMBL/GenBank/DDBJ databases">
        <authorList>
            <person name="Sharma Rahul"/>
            <person name="Thines Marco"/>
        </authorList>
    </citation>
    <scope>NUCLEOTIDE SEQUENCE [LARGE SCALE GENOMIC DNA]</scope>
</reference>
<dbReference type="EMBL" id="CCYD01001640">
    <property type="protein sequence ID" value="CEG45707.1"/>
    <property type="molecule type" value="Genomic_DNA"/>
</dbReference>
<dbReference type="OrthoDB" id="129923at2759"/>
<dbReference type="PANTHER" id="PTHR33324">
    <property type="entry name" value="EXPRESSED PROTEIN"/>
    <property type="match status" value="1"/>
</dbReference>
<dbReference type="STRING" id="4781.A0A0N7L702"/>
<sequence length="579" mass="64542">MVKARRESVARQNAISWETDRISSDNLSSQEVLMAWLLTPGNADRWRREKRTKLMEELFQLLEANGINHRSIDEIRSKIMRMENSFKSASAHLLQNGQWEAFKRGDATSNIVEHVLMLCPQYRELQPVFGKDGARKKKQVKSQSGAASAASESVAGAAKTAVESTLSAVVNRANTLKMINAIDGGSKMGGKKIQEVHERVRARTNGIGGEEKNLYGADTTTIMEKSKPNVSNAKKSVHVGDAEMINDAIDSNKGISRSQDDNSIAQSVENGDDGILVDDINTLGKSRSDFGKVEECIVNQAEAEANGLRAKENAFKRVDVRYGAKNSIQMKAHPTECDQSSVDEEDSDKTEDGNSEQVDVDDAEYSDQSEAVEKEVEKLDSSEETDEEVEEEEPTQSTKTAADSTDDNSSTSESQYAEPEDEISLNQFKPKYEHDVNNVESEYDVESDEDESDNENNGEKDMEELSAQSESSIEADSSHQTQKRSKISVAHHSNRPSKHARTEKRTSKATMDLERLAFIEHAKQERDQREKLFELERAKLECELQSKQVQLSFERSLARKKLLSAGVDPDEVNRVLPLS</sequence>
<dbReference type="Proteomes" id="UP000054928">
    <property type="component" value="Unassembled WGS sequence"/>
</dbReference>
<feature type="compositionally biased region" description="Acidic residues" evidence="1">
    <location>
        <begin position="358"/>
        <end position="367"/>
    </location>
</feature>
<dbReference type="OMA" id="KPQHIES"/>
<evidence type="ECO:0000256" key="1">
    <source>
        <dbReference type="SAM" id="MobiDB-lite"/>
    </source>
</evidence>
<dbReference type="PANTHER" id="PTHR33324:SF2">
    <property type="entry name" value="MYB_SANT-LIKE DNA-BINDING DOMAIN-CONTAINING PROTEIN"/>
    <property type="match status" value="1"/>
</dbReference>
<feature type="compositionally biased region" description="Polar residues" evidence="1">
    <location>
        <begin position="466"/>
        <end position="480"/>
    </location>
</feature>
<dbReference type="GeneID" id="36397043"/>
<organism evidence="2 3">
    <name type="scientific">Plasmopara halstedii</name>
    <name type="common">Downy mildew of sunflower</name>
    <dbReference type="NCBI Taxonomy" id="4781"/>
    <lineage>
        <taxon>Eukaryota</taxon>
        <taxon>Sar</taxon>
        <taxon>Stramenopiles</taxon>
        <taxon>Oomycota</taxon>
        <taxon>Peronosporomycetes</taxon>
        <taxon>Peronosporales</taxon>
        <taxon>Peronosporaceae</taxon>
        <taxon>Plasmopara</taxon>
    </lineage>
</organism>
<feature type="compositionally biased region" description="Basic and acidic residues" evidence="1">
    <location>
        <begin position="371"/>
        <end position="381"/>
    </location>
</feature>
<proteinExistence type="predicted"/>
<keyword evidence="3" id="KW-1185">Reference proteome</keyword>
<feature type="compositionally biased region" description="Basic residues" evidence="1">
    <location>
        <begin position="492"/>
        <end position="502"/>
    </location>
</feature>
<evidence type="ECO:0000313" key="2">
    <source>
        <dbReference type="EMBL" id="CEG45707.1"/>
    </source>
</evidence>